<dbReference type="STRING" id="1006004.GBAG_1910"/>
<keyword evidence="7" id="KW-1185">Reference proteome</keyword>
<dbReference type="InterPro" id="IPR020084">
    <property type="entry name" value="NUDIX_hydrolase_CS"/>
</dbReference>
<dbReference type="InterPro" id="IPR015797">
    <property type="entry name" value="NUDIX_hydrolase-like_dom_sf"/>
</dbReference>
<comment type="caution">
    <text evidence="6">The sequence shown here is derived from an EMBL/GenBank/DDBJ whole genome shotgun (WGS) entry which is preliminary data.</text>
</comment>
<evidence type="ECO:0000313" key="6">
    <source>
        <dbReference type="EMBL" id="KFC81960.1"/>
    </source>
</evidence>
<dbReference type="Pfam" id="PF00293">
    <property type="entry name" value="NUDIX"/>
    <property type="match status" value="1"/>
</dbReference>
<comment type="cofactor">
    <cofactor evidence="1">
        <name>Mg(2+)</name>
        <dbReference type="ChEBI" id="CHEBI:18420"/>
    </cofactor>
</comment>
<dbReference type="Proteomes" id="UP000028653">
    <property type="component" value="Unassembled WGS sequence"/>
</dbReference>
<dbReference type="InterPro" id="IPR020476">
    <property type="entry name" value="Nudix_hydrolase"/>
</dbReference>
<name>A0A085GE15_9ENTR</name>
<evidence type="ECO:0000256" key="3">
    <source>
        <dbReference type="ARBA" id="ARBA00022842"/>
    </source>
</evidence>
<gene>
    <name evidence="6" type="ORF">GBAG_1910</name>
</gene>
<evidence type="ECO:0000256" key="4">
    <source>
        <dbReference type="RuleBase" id="RU003476"/>
    </source>
</evidence>
<accession>A0A085GE15</accession>
<dbReference type="AlphaFoldDB" id="A0A085GE15"/>
<dbReference type="eggNOG" id="COG0494">
    <property type="taxonomic scope" value="Bacteria"/>
</dbReference>
<dbReference type="CDD" id="cd04685">
    <property type="entry name" value="NUDIX_Hydrolase"/>
    <property type="match status" value="1"/>
</dbReference>
<organism evidence="6 7">
    <name type="scientific">Buttiauxella agrestis ATCC 33320</name>
    <dbReference type="NCBI Taxonomy" id="1006004"/>
    <lineage>
        <taxon>Bacteria</taxon>
        <taxon>Pseudomonadati</taxon>
        <taxon>Pseudomonadota</taxon>
        <taxon>Gammaproteobacteria</taxon>
        <taxon>Enterobacterales</taxon>
        <taxon>Enterobacteriaceae</taxon>
        <taxon>Buttiauxella</taxon>
    </lineage>
</organism>
<dbReference type="EC" id="3.-.-.-" evidence="6"/>
<dbReference type="GO" id="GO:0016787">
    <property type="term" value="F:hydrolase activity"/>
    <property type="evidence" value="ECO:0007669"/>
    <property type="project" value="UniProtKB-KW"/>
</dbReference>
<keyword evidence="2 4" id="KW-0378">Hydrolase</keyword>
<dbReference type="Gene3D" id="3.90.79.10">
    <property type="entry name" value="Nucleoside Triphosphate Pyrophosphohydrolase"/>
    <property type="match status" value="1"/>
</dbReference>
<dbReference type="InterPro" id="IPR000086">
    <property type="entry name" value="NUDIX_hydrolase_dom"/>
</dbReference>
<protein>
    <submittedName>
        <fullName evidence="6">Putative MutT/Nudix family hydrolase</fullName>
        <ecNumber evidence="6">3.-.-.-</ecNumber>
    </submittedName>
</protein>
<dbReference type="SUPFAM" id="SSF55811">
    <property type="entry name" value="Nudix"/>
    <property type="match status" value="1"/>
</dbReference>
<dbReference type="PRINTS" id="PR00502">
    <property type="entry name" value="NUDIXFAMILY"/>
</dbReference>
<reference evidence="6 7" key="1">
    <citation type="submission" date="2014-05" db="EMBL/GenBank/DDBJ databases">
        <title>ATOL: Assembling a taxonomically balanced genome-scale reconstruction of the evolutionary history of the Enterobacteriaceae.</title>
        <authorList>
            <person name="Plunkett G.III."/>
            <person name="Neeno-Eckwall E.C."/>
            <person name="Glasner J.D."/>
            <person name="Perna N.T."/>
        </authorList>
    </citation>
    <scope>NUCLEOTIDE SEQUENCE [LARGE SCALE GENOMIC DNA]</scope>
    <source>
        <strain evidence="6 7">ATCC 33320</strain>
    </source>
</reference>
<keyword evidence="3" id="KW-0460">Magnesium</keyword>
<evidence type="ECO:0000256" key="1">
    <source>
        <dbReference type="ARBA" id="ARBA00001946"/>
    </source>
</evidence>
<sequence length="151" mass="17173">MRKRPAARLLIIDEAGRLLLFRYTHKDDALAGKSYWATPGGGVEAGESFEQAAIRELQEETGIVCQDMGESVARRDFIMKLPSGEIVQAQERYYVVRSGSHAINTQCWSHNEVKIISDHHWWSADELRATSDLVYPHNLTEMIETAFKSHQ</sequence>
<dbReference type="EMBL" id="JMPI01000028">
    <property type="protein sequence ID" value="KFC81960.1"/>
    <property type="molecule type" value="Genomic_DNA"/>
</dbReference>
<dbReference type="OrthoDB" id="9761969at2"/>
<dbReference type="PANTHER" id="PTHR43046">
    <property type="entry name" value="GDP-MANNOSE MANNOSYL HYDROLASE"/>
    <property type="match status" value="1"/>
</dbReference>
<evidence type="ECO:0000259" key="5">
    <source>
        <dbReference type="PROSITE" id="PS51462"/>
    </source>
</evidence>
<comment type="similarity">
    <text evidence="4">Belongs to the Nudix hydrolase family.</text>
</comment>
<proteinExistence type="inferred from homology"/>
<dbReference type="PROSITE" id="PS51462">
    <property type="entry name" value="NUDIX"/>
    <property type="match status" value="1"/>
</dbReference>
<dbReference type="PANTHER" id="PTHR43046:SF12">
    <property type="entry name" value="GDP-MANNOSE MANNOSYL HYDROLASE"/>
    <property type="match status" value="1"/>
</dbReference>
<dbReference type="RefSeq" id="WP_034495352.1">
    <property type="nucleotide sequence ID" value="NZ_JMPI01000028.1"/>
</dbReference>
<evidence type="ECO:0000256" key="2">
    <source>
        <dbReference type="ARBA" id="ARBA00022801"/>
    </source>
</evidence>
<feature type="domain" description="Nudix hydrolase" evidence="5">
    <location>
        <begin position="2"/>
        <end position="147"/>
    </location>
</feature>
<evidence type="ECO:0000313" key="7">
    <source>
        <dbReference type="Proteomes" id="UP000028653"/>
    </source>
</evidence>
<dbReference type="PROSITE" id="PS00893">
    <property type="entry name" value="NUDIX_BOX"/>
    <property type="match status" value="1"/>
</dbReference>